<dbReference type="InterPro" id="IPR024079">
    <property type="entry name" value="MetalloPept_cat_dom_sf"/>
</dbReference>
<dbReference type="InterPro" id="IPR045090">
    <property type="entry name" value="Pept_M3A_M3B"/>
</dbReference>
<evidence type="ECO:0000256" key="2">
    <source>
        <dbReference type="ARBA" id="ARBA00022670"/>
    </source>
</evidence>
<dbReference type="InterPro" id="IPR045666">
    <property type="entry name" value="OpdA_N"/>
</dbReference>
<keyword evidence="6 9" id="KW-0482">Metalloprotease</keyword>
<dbReference type="InterPro" id="IPR024077">
    <property type="entry name" value="Neurolysin/TOP_dom2"/>
</dbReference>
<comment type="catalytic activity">
    <reaction evidence="7">
        <text>Hydrolysis of oligopeptides, with broad specificity. Gly or Ala commonly occur as P1 or P1' residues, but more distant residues are also important, as is shown by the fact that Z-Gly-Pro-Gly-|-Gly-Pro-Ala is cleaved, but not Z-(Gly)(5).</text>
        <dbReference type="EC" id="3.4.24.70"/>
    </reaction>
</comment>
<evidence type="ECO:0000256" key="6">
    <source>
        <dbReference type="ARBA" id="ARBA00023049"/>
    </source>
</evidence>
<dbReference type="SUPFAM" id="SSF55486">
    <property type="entry name" value="Metalloproteases ('zincins'), catalytic domain"/>
    <property type="match status" value="1"/>
</dbReference>
<gene>
    <name evidence="12" type="ORF">FHS30_003013</name>
</gene>
<dbReference type="GO" id="GO:0046872">
    <property type="term" value="F:metal ion binding"/>
    <property type="evidence" value="ECO:0007669"/>
    <property type="project" value="UniProtKB-UniRule"/>
</dbReference>
<dbReference type="InterPro" id="IPR024080">
    <property type="entry name" value="Neurolysin/TOP_N"/>
</dbReference>
<evidence type="ECO:0000259" key="11">
    <source>
        <dbReference type="Pfam" id="PF19310"/>
    </source>
</evidence>
<organism evidence="12 13">
    <name type="scientific">Simiduia aestuariiviva</name>
    <dbReference type="NCBI Taxonomy" id="1510459"/>
    <lineage>
        <taxon>Bacteria</taxon>
        <taxon>Pseudomonadati</taxon>
        <taxon>Pseudomonadota</taxon>
        <taxon>Gammaproteobacteria</taxon>
        <taxon>Cellvibrionales</taxon>
        <taxon>Cellvibrionaceae</taxon>
        <taxon>Simiduia</taxon>
    </lineage>
</organism>
<comment type="similarity">
    <text evidence="1 9">Belongs to the peptidase M3 family.</text>
</comment>
<dbReference type="RefSeq" id="WP_183911287.1">
    <property type="nucleotide sequence ID" value="NZ_JACHXZ010000004.1"/>
</dbReference>
<evidence type="ECO:0000256" key="5">
    <source>
        <dbReference type="ARBA" id="ARBA00022833"/>
    </source>
</evidence>
<dbReference type="EC" id="3.4.24.70" evidence="8"/>
<proteinExistence type="inferred from homology"/>
<name>A0A839UTM5_9GAMM</name>
<dbReference type="GO" id="GO:0006508">
    <property type="term" value="P:proteolysis"/>
    <property type="evidence" value="ECO:0007669"/>
    <property type="project" value="UniProtKB-KW"/>
</dbReference>
<evidence type="ECO:0000256" key="9">
    <source>
        <dbReference type="RuleBase" id="RU003435"/>
    </source>
</evidence>
<evidence type="ECO:0000256" key="1">
    <source>
        <dbReference type="ARBA" id="ARBA00006040"/>
    </source>
</evidence>
<dbReference type="GO" id="GO:0004222">
    <property type="term" value="F:metalloendopeptidase activity"/>
    <property type="evidence" value="ECO:0007669"/>
    <property type="project" value="UniProtKB-EC"/>
</dbReference>
<dbReference type="Pfam" id="PF01432">
    <property type="entry name" value="Peptidase_M3"/>
    <property type="match status" value="1"/>
</dbReference>
<evidence type="ECO:0000256" key="8">
    <source>
        <dbReference type="ARBA" id="ARBA00026100"/>
    </source>
</evidence>
<dbReference type="Gene3D" id="1.20.1050.40">
    <property type="entry name" value="Endopeptidase. Chain P, domain 1"/>
    <property type="match status" value="1"/>
</dbReference>
<dbReference type="PANTHER" id="PTHR43660:SF1">
    <property type="entry name" value="DIPEPTIDYL CARBOXYPEPTIDASE"/>
    <property type="match status" value="1"/>
</dbReference>
<dbReference type="CDD" id="cd06456">
    <property type="entry name" value="M3A_DCP"/>
    <property type="match status" value="1"/>
</dbReference>
<keyword evidence="4 9" id="KW-0378">Hydrolase</keyword>
<feature type="domain" description="Peptidase M3A/M3B catalytic" evidence="10">
    <location>
        <begin position="226"/>
        <end position="677"/>
    </location>
</feature>
<protein>
    <recommendedName>
        <fullName evidence="8">oligopeptidase A</fullName>
        <ecNumber evidence="8">3.4.24.70</ecNumber>
    </recommendedName>
</protein>
<dbReference type="EMBL" id="JACHXZ010000004">
    <property type="protein sequence ID" value="MBB3169800.1"/>
    <property type="molecule type" value="Genomic_DNA"/>
</dbReference>
<dbReference type="PANTHER" id="PTHR43660">
    <property type="entry name" value="DIPEPTIDYL CARBOXYPEPTIDASE"/>
    <property type="match status" value="1"/>
</dbReference>
<evidence type="ECO:0000256" key="7">
    <source>
        <dbReference type="ARBA" id="ARBA00024603"/>
    </source>
</evidence>
<dbReference type="InterPro" id="IPR001567">
    <property type="entry name" value="Pept_M3A_M3B_dom"/>
</dbReference>
<sequence length="680" mass="76746">MPQIEQNPLLADPYFPPFGEFTPAQAQAAITEILAENRAAIEAIIAGAERLTSDQILRQLEALDDRLARAWSPVSHLNSVQNSDSLRKVYEDCLQQLTQYHTELGQHPALFNLYQSLKLRADFAKLSQAQKQAVEHALRDFTLAGIGLPERERNEFKAIKQRLSELSNAFSNHVLDATQGWHLHITDVQELAGLPDHAVAQAAQAAKRKNLQGWVITLDFPAYLAVMTYAENRALREQMYRAFVTRASEFGPPERDNGPLIVEILQKRQALASLLGYDHFSALSLAKKMADSPQAVLDFLIELAAEAKPVAMQEYAALVKFADESLGLQSLQPWDVTFASEKLKQRDFSVSQNELRPYFPAQKVIDGMFAVVHRLFGIEVEPVHDIAVWHPDVQVYAIKKSGELCAFFYLDLYARENKRGGAWMDDCRVRRFTEHGLQKPIAYLTCNFTPPLDDAPSLLTFDEVTTLFHEFGHGLHHMLTEVDVAAVSGINGVPWDAVELPSQFLENWCWEPEVIPMISSHYQSGEPLPAELLQRMLAARHFQTGMFMVRQLEFALFDFELHMQRDVTQSDQVQALLDAVRQRVAVVQAPAFNRFQHSFSHIFAGGYAAGYYSYKWAEVLSADAFSRFEEEGVFNRETGQRFLDAILTQGGARAALDLFTEFRGRAPSIEPLLRHSGIRS</sequence>
<dbReference type="Pfam" id="PF19310">
    <property type="entry name" value="TOP_N"/>
    <property type="match status" value="1"/>
</dbReference>
<accession>A0A839UTM5</accession>
<comment type="caution">
    <text evidence="12">The sequence shown here is derived from an EMBL/GenBank/DDBJ whole genome shotgun (WGS) entry which is preliminary data.</text>
</comment>
<dbReference type="GO" id="GO:0005829">
    <property type="term" value="C:cytosol"/>
    <property type="evidence" value="ECO:0007669"/>
    <property type="project" value="UniProtKB-ARBA"/>
</dbReference>
<evidence type="ECO:0000313" key="12">
    <source>
        <dbReference type="EMBL" id="MBB3169800.1"/>
    </source>
</evidence>
<dbReference type="Gene3D" id="1.10.1370.10">
    <property type="entry name" value="Neurolysin, domain 3"/>
    <property type="match status" value="1"/>
</dbReference>
<reference evidence="12 13" key="1">
    <citation type="submission" date="2020-08" db="EMBL/GenBank/DDBJ databases">
        <title>Genomic Encyclopedia of Type Strains, Phase III (KMG-III): the genomes of soil and plant-associated and newly described type strains.</title>
        <authorList>
            <person name="Whitman W."/>
        </authorList>
    </citation>
    <scope>NUCLEOTIDE SEQUENCE [LARGE SCALE GENOMIC DNA]</scope>
    <source>
        <strain evidence="12 13">CECT 8571</strain>
    </source>
</reference>
<keyword evidence="3 9" id="KW-0479">Metal-binding</keyword>
<comment type="cofactor">
    <cofactor evidence="9">
        <name>Zn(2+)</name>
        <dbReference type="ChEBI" id="CHEBI:29105"/>
    </cofactor>
    <text evidence="9">Binds 1 zinc ion.</text>
</comment>
<keyword evidence="5 9" id="KW-0862">Zinc</keyword>
<evidence type="ECO:0000256" key="4">
    <source>
        <dbReference type="ARBA" id="ARBA00022801"/>
    </source>
</evidence>
<dbReference type="InterPro" id="IPR034005">
    <property type="entry name" value="M3A_DCP"/>
</dbReference>
<evidence type="ECO:0000256" key="3">
    <source>
        <dbReference type="ARBA" id="ARBA00022723"/>
    </source>
</evidence>
<evidence type="ECO:0000259" key="10">
    <source>
        <dbReference type="Pfam" id="PF01432"/>
    </source>
</evidence>
<dbReference type="Proteomes" id="UP000559987">
    <property type="component" value="Unassembled WGS sequence"/>
</dbReference>
<dbReference type="FunFam" id="3.40.390.10:FF:000009">
    <property type="entry name" value="Oligopeptidase A"/>
    <property type="match status" value="1"/>
</dbReference>
<feature type="domain" description="Oligopeptidase A N-terminal" evidence="11">
    <location>
        <begin position="31"/>
        <end position="153"/>
    </location>
</feature>
<dbReference type="Gene3D" id="3.40.390.10">
    <property type="entry name" value="Collagenase (Catalytic Domain)"/>
    <property type="match status" value="1"/>
</dbReference>
<evidence type="ECO:0000313" key="13">
    <source>
        <dbReference type="Proteomes" id="UP000559987"/>
    </source>
</evidence>
<keyword evidence="2 9" id="KW-0645">Protease</keyword>
<dbReference type="AlphaFoldDB" id="A0A839UTM5"/>
<keyword evidence="13" id="KW-1185">Reference proteome</keyword>